<proteinExistence type="inferred from homology"/>
<comment type="caution">
    <text evidence="9">The sequence shown here is derived from an EMBL/GenBank/DDBJ whole genome shotgun (WGS) entry which is preliminary data.</text>
</comment>
<evidence type="ECO:0000256" key="7">
    <source>
        <dbReference type="SAM" id="SignalP"/>
    </source>
</evidence>
<feature type="domain" description="ABC transporter substrate-binding protein PnrA-like" evidence="8">
    <location>
        <begin position="37"/>
        <end position="339"/>
    </location>
</feature>
<dbReference type="GO" id="GO:0005886">
    <property type="term" value="C:plasma membrane"/>
    <property type="evidence" value="ECO:0007669"/>
    <property type="project" value="UniProtKB-SubCell"/>
</dbReference>
<evidence type="ECO:0000256" key="6">
    <source>
        <dbReference type="ARBA" id="ARBA00023288"/>
    </source>
</evidence>
<evidence type="ECO:0000256" key="4">
    <source>
        <dbReference type="ARBA" id="ARBA00022729"/>
    </source>
</evidence>
<evidence type="ECO:0000259" key="8">
    <source>
        <dbReference type="Pfam" id="PF02608"/>
    </source>
</evidence>
<evidence type="ECO:0000256" key="5">
    <source>
        <dbReference type="ARBA" id="ARBA00023136"/>
    </source>
</evidence>
<dbReference type="Gene3D" id="3.40.50.2300">
    <property type="match status" value="2"/>
</dbReference>
<feature type="signal peptide" evidence="7">
    <location>
        <begin position="1"/>
        <end position="18"/>
    </location>
</feature>
<dbReference type="PROSITE" id="PS51257">
    <property type="entry name" value="PROKAR_LIPOPROTEIN"/>
    <property type="match status" value="1"/>
</dbReference>
<sequence>MKKVLVLLLSFAMVAVMAGCGAPEEEQPEEQIDYDIAMVTDAGMIMDGGYSEVAWTAISKFGSEKGVSHKYYKASEASETAYKEVIDNAVDKGAKVIVADGYSFEDVVYNAQKEYKDVKFILIDAEPVDQESGKAKTGDNTAVVIFASEQAGYLAGYSAVKDGKTQLGFMGSTKNPTIMDYGYGFLQGAEAASQEDGVSVNVKYHYCTDDDDRNSILDMTSEWYQSGTEAVFACGRQVEQPVIEAAELNDKKIIAAETDKSQMSDTVMTSAVKDISGVLEELLKQYKSDEFPGGSAEYYNAENNGIWLDMENSRFSSFSKSQYDSIFDKIKDGSIVVKKYNSGDISSLGLSNVSVSEI</sequence>
<evidence type="ECO:0000313" key="9">
    <source>
        <dbReference type="EMBL" id="MBC8567345.1"/>
    </source>
</evidence>
<dbReference type="InterPro" id="IPR050957">
    <property type="entry name" value="BMP_lipoprotein"/>
</dbReference>
<evidence type="ECO:0000256" key="1">
    <source>
        <dbReference type="ARBA" id="ARBA00004193"/>
    </source>
</evidence>
<dbReference type="InterPro" id="IPR028082">
    <property type="entry name" value="Peripla_BP_I"/>
</dbReference>
<dbReference type="Proteomes" id="UP000610862">
    <property type="component" value="Unassembled WGS sequence"/>
</dbReference>
<keyword evidence="4 7" id="KW-0732">Signal</keyword>
<accession>A0A926I8P8</accession>
<reference evidence="9" key="1">
    <citation type="submission" date="2020-08" db="EMBL/GenBank/DDBJ databases">
        <title>Genome public.</title>
        <authorList>
            <person name="Liu C."/>
            <person name="Sun Q."/>
        </authorList>
    </citation>
    <scope>NUCLEOTIDE SEQUENCE</scope>
    <source>
        <strain evidence="9">NSJ-24</strain>
    </source>
</reference>
<keyword evidence="5" id="KW-0472">Membrane</keyword>
<name>A0A926I8P8_9FIRM</name>
<evidence type="ECO:0000313" key="10">
    <source>
        <dbReference type="Proteomes" id="UP000610862"/>
    </source>
</evidence>
<dbReference type="AlphaFoldDB" id="A0A926I8P8"/>
<dbReference type="CDD" id="cd06354">
    <property type="entry name" value="PBP1_PrnA-like"/>
    <property type="match status" value="1"/>
</dbReference>
<dbReference type="PANTHER" id="PTHR34296">
    <property type="entry name" value="TRANSCRIPTIONAL ACTIVATOR PROTEIN MED"/>
    <property type="match status" value="1"/>
</dbReference>
<dbReference type="PANTHER" id="PTHR34296:SF2">
    <property type="entry name" value="ABC TRANSPORTER GUANOSINE-BINDING PROTEIN NUPN"/>
    <property type="match status" value="1"/>
</dbReference>
<keyword evidence="6" id="KW-0449">Lipoprotein</keyword>
<keyword evidence="10" id="KW-1185">Reference proteome</keyword>
<dbReference type="Pfam" id="PF02608">
    <property type="entry name" value="Bmp"/>
    <property type="match status" value="1"/>
</dbReference>
<feature type="chain" id="PRO_5038570183" evidence="7">
    <location>
        <begin position="19"/>
        <end position="358"/>
    </location>
</feature>
<comment type="subcellular location">
    <subcellularLocation>
        <location evidence="1">Cell membrane</location>
        <topology evidence="1">Lipid-anchor</topology>
    </subcellularLocation>
</comment>
<dbReference type="InterPro" id="IPR003760">
    <property type="entry name" value="PnrA-like"/>
</dbReference>
<dbReference type="RefSeq" id="WP_187524794.1">
    <property type="nucleotide sequence ID" value="NZ_JACRTA010000001.1"/>
</dbReference>
<keyword evidence="3" id="KW-1003">Cell membrane</keyword>
<dbReference type="SUPFAM" id="SSF53822">
    <property type="entry name" value="Periplasmic binding protein-like I"/>
    <property type="match status" value="1"/>
</dbReference>
<protein>
    <submittedName>
        <fullName evidence="9">BMP family ABC transporter substrate-binding protein</fullName>
    </submittedName>
</protein>
<dbReference type="EMBL" id="JACRTA010000001">
    <property type="protein sequence ID" value="MBC8567345.1"/>
    <property type="molecule type" value="Genomic_DNA"/>
</dbReference>
<comment type="similarity">
    <text evidence="2">Belongs to the BMP lipoprotein family.</text>
</comment>
<organism evidence="9 10">
    <name type="scientific">Lentihominibacter hominis</name>
    <dbReference type="NCBI Taxonomy" id="2763645"/>
    <lineage>
        <taxon>Bacteria</taxon>
        <taxon>Bacillati</taxon>
        <taxon>Bacillota</taxon>
        <taxon>Clostridia</taxon>
        <taxon>Peptostreptococcales</taxon>
        <taxon>Anaerovoracaceae</taxon>
        <taxon>Lentihominibacter</taxon>
    </lineage>
</organism>
<evidence type="ECO:0000256" key="2">
    <source>
        <dbReference type="ARBA" id="ARBA00008610"/>
    </source>
</evidence>
<evidence type="ECO:0000256" key="3">
    <source>
        <dbReference type="ARBA" id="ARBA00022475"/>
    </source>
</evidence>
<gene>
    <name evidence="9" type="ORF">H8692_01020</name>
</gene>